<protein>
    <submittedName>
        <fullName evidence="1">10822_t:CDS:1</fullName>
    </submittedName>
</protein>
<feature type="non-terminal residue" evidence="1">
    <location>
        <position position="94"/>
    </location>
</feature>
<evidence type="ECO:0000313" key="2">
    <source>
        <dbReference type="Proteomes" id="UP000789366"/>
    </source>
</evidence>
<keyword evidence="2" id="KW-1185">Reference proteome</keyword>
<dbReference type="EMBL" id="CAJVPW010018040">
    <property type="protein sequence ID" value="CAG8679751.1"/>
    <property type="molecule type" value="Genomic_DNA"/>
</dbReference>
<proteinExistence type="predicted"/>
<sequence length="94" mass="10311">MPIPITLDDTNSLISEEQNYNIDELTHILEHGITQLNEDQLTIFNKVINAVESENPSIFFVDGPGGTEKIFLYNHCIAHTVASFGIASLLLPGG</sequence>
<gene>
    <name evidence="1" type="ORF">SPELUC_LOCUS10090</name>
</gene>
<evidence type="ECO:0000313" key="1">
    <source>
        <dbReference type="EMBL" id="CAG8679751.1"/>
    </source>
</evidence>
<organism evidence="1 2">
    <name type="scientific">Cetraspora pellucida</name>
    <dbReference type="NCBI Taxonomy" id="1433469"/>
    <lineage>
        <taxon>Eukaryota</taxon>
        <taxon>Fungi</taxon>
        <taxon>Fungi incertae sedis</taxon>
        <taxon>Mucoromycota</taxon>
        <taxon>Glomeromycotina</taxon>
        <taxon>Glomeromycetes</taxon>
        <taxon>Diversisporales</taxon>
        <taxon>Gigasporaceae</taxon>
        <taxon>Cetraspora</taxon>
    </lineage>
</organism>
<name>A0ACA9NX75_9GLOM</name>
<comment type="caution">
    <text evidence="1">The sequence shown here is derived from an EMBL/GenBank/DDBJ whole genome shotgun (WGS) entry which is preliminary data.</text>
</comment>
<accession>A0ACA9NX75</accession>
<reference evidence="1" key="1">
    <citation type="submission" date="2021-06" db="EMBL/GenBank/DDBJ databases">
        <authorList>
            <person name="Kallberg Y."/>
            <person name="Tangrot J."/>
            <person name="Rosling A."/>
        </authorList>
    </citation>
    <scope>NUCLEOTIDE SEQUENCE</scope>
    <source>
        <strain evidence="1">28 12/20/2015</strain>
    </source>
</reference>
<dbReference type="Proteomes" id="UP000789366">
    <property type="component" value="Unassembled WGS sequence"/>
</dbReference>